<proteinExistence type="predicted"/>
<dbReference type="eggNOG" id="KOG1721">
    <property type="taxonomic scope" value="Eukaryota"/>
</dbReference>
<accession>G7J6X7</accession>
<evidence type="ECO:0000313" key="2">
    <source>
        <dbReference type="EMBL" id="AES73321.1"/>
    </source>
</evidence>
<organism evidence="2 4">
    <name type="scientific">Medicago truncatula</name>
    <name type="common">Barrel medic</name>
    <name type="synonym">Medicago tribuloides</name>
    <dbReference type="NCBI Taxonomy" id="3880"/>
    <lineage>
        <taxon>Eukaryota</taxon>
        <taxon>Viridiplantae</taxon>
        <taxon>Streptophyta</taxon>
        <taxon>Embryophyta</taxon>
        <taxon>Tracheophyta</taxon>
        <taxon>Spermatophyta</taxon>
        <taxon>Magnoliopsida</taxon>
        <taxon>eudicotyledons</taxon>
        <taxon>Gunneridae</taxon>
        <taxon>Pentapetalae</taxon>
        <taxon>rosids</taxon>
        <taxon>fabids</taxon>
        <taxon>Fabales</taxon>
        <taxon>Fabaceae</taxon>
        <taxon>Papilionoideae</taxon>
        <taxon>50 kb inversion clade</taxon>
        <taxon>NPAAA clade</taxon>
        <taxon>Hologalegina</taxon>
        <taxon>IRL clade</taxon>
        <taxon>Trifolieae</taxon>
        <taxon>Medicago</taxon>
    </lineage>
</organism>
<dbReference type="EMBL" id="CM001219">
    <property type="protein sequence ID" value="AES73321.1"/>
    <property type="molecule type" value="Genomic_DNA"/>
</dbReference>
<dbReference type="HOGENOM" id="CLU_1226415_0_0_1"/>
<reference evidence="2 4" key="1">
    <citation type="journal article" date="2011" name="Nature">
        <title>The Medicago genome provides insight into the evolution of rhizobial symbioses.</title>
        <authorList>
            <person name="Young N.D."/>
            <person name="Debelle F."/>
            <person name="Oldroyd G.E."/>
            <person name="Geurts R."/>
            <person name="Cannon S.B."/>
            <person name="Udvardi M.K."/>
            <person name="Benedito V.A."/>
            <person name="Mayer K.F."/>
            <person name="Gouzy J."/>
            <person name="Schoof H."/>
            <person name="Van de Peer Y."/>
            <person name="Proost S."/>
            <person name="Cook D.R."/>
            <person name="Meyers B.C."/>
            <person name="Spannagl M."/>
            <person name="Cheung F."/>
            <person name="De Mita S."/>
            <person name="Krishnakumar V."/>
            <person name="Gundlach H."/>
            <person name="Zhou S."/>
            <person name="Mudge J."/>
            <person name="Bharti A.K."/>
            <person name="Murray J.D."/>
            <person name="Naoumkina M.A."/>
            <person name="Rosen B."/>
            <person name="Silverstein K.A."/>
            <person name="Tang H."/>
            <person name="Rombauts S."/>
            <person name="Zhao P.X."/>
            <person name="Zhou P."/>
            <person name="Barbe V."/>
            <person name="Bardou P."/>
            <person name="Bechner M."/>
            <person name="Bellec A."/>
            <person name="Berger A."/>
            <person name="Berges H."/>
            <person name="Bidwell S."/>
            <person name="Bisseling T."/>
            <person name="Choisne N."/>
            <person name="Couloux A."/>
            <person name="Denny R."/>
            <person name="Deshpande S."/>
            <person name="Dai X."/>
            <person name="Doyle J.J."/>
            <person name="Dudez A.M."/>
            <person name="Farmer A.D."/>
            <person name="Fouteau S."/>
            <person name="Franken C."/>
            <person name="Gibelin C."/>
            <person name="Gish J."/>
            <person name="Goldstein S."/>
            <person name="Gonzalez A.J."/>
            <person name="Green P.J."/>
            <person name="Hallab A."/>
            <person name="Hartog M."/>
            <person name="Hua A."/>
            <person name="Humphray S.J."/>
            <person name="Jeong D.H."/>
            <person name="Jing Y."/>
            <person name="Jocker A."/>
            <person name="Kenton S.M."/>
            <person name="Kim D.J."/>
            <person name="Klee K."/>
            <person name="Lai H."/>
            <person name="Lang C."/>
            <person name="Lin S."/>
            <person name="Macmil S.L."/>
            <person name="Magdelenat G."/>
            <person name="Matthews L."/>
            <person name="McCorrison J."/>
            <person name="Monaghan E.L."/>
            <person name="Mun J.H."/>
            <person name="Najar F.Z."/>
            <person name="Nicholson C."/>
            <person name="Noirot C."/>
            <person name="O'Bleness M."/>
            <person name="Paule C.R."/>
            <person name="Poulain J."/>
            <person name="Prion F."/>
            <person name="Qin B."/>
            <person name="Qu C."/>
            <person name="Retzel E.F."/>
            <person name="Riddle C."/>
            <person name="Sallet E."/>
            <person name="Samain S."/>
            <person name="Samson N."/>
            <person name="Sanders I."/>
            <person name="Saurat O."/>
            <person name="Scarpelli C."/>
            <person name="Schiex T."/>
            <person name="Segurens B."/>
            <person name="Severin A.J."/>
            <person name="Sherrier D.J."/>
            <person name="Shi R."/>
            <person name="Sims S."/>
            <person name="Singer S.R."/>
            <person name="Sinharoy S."/>
            <person name="Sterck L."/>
            <person name="Viollet A."/>
            <person name="Wang B.B."/>
            <person name="Wang K."/>
            <person name="Wang M."/>
            <person name="Wang X."/>
            <person name="Warfsmann J."/>
            <person name="Weissenbach J."/>
            <person name="White D.D."/>
            <person name="White J.D."/>
            <person name="Wiley G.B."/>
            <person name="Wincker P."/>
            <person name="Xing Y."/>
            <person name="Yang L."/>
            <person name="Yao Z."/>
            <person name="Ying F."/>
            <person name="Zhai J."/>
            <person name="Zhou L."/>
            <person name="Zuber A."/>
            <person name="Denarie J."/>
            <person name="Dixon R.A."/>
            <person name="May G.D."/>
            <person name="Schwartz D.C."/>
            <person name="Rogers J."/>
            <person name="Quetier F."/>
            <person name="Town C.D."/>
            <person name="Roe B.A."/>
        </authorList>
    </citation>
    <scope>NUCLEOTIDE SEQUENCE [LARGE SCALE GENOMIC DNA]</scope>
    <source>
        <strain evidence="2">A17</strain>
        <strain evidence="3 4">cv. Jemalong A17</strain>
    </source>
</reference>
<dbReference type="PANTHER" id="PTHR10593">
    <property type="entry name" value="SERINE/THREONINE-PROTEIN KINASE RIO"/>
    <property type="match status" value="1"/>
</dbReference>
<dbReference type="InterPro" id="IPR031140">
    <property type="entry name" value="IDD1-16"/>
</dbReference>
<name>G7J6X7_MEDTR</name>
<reference evidence="3" key="3">
    <citation type="submission" date="2015-04" db="UniProtKB">
        <authorList>
            <consortium name="EnsemblPlants"/>
        </authorList>
    </citation>
    <scope>IDENTIFICATION</scope>
    <source>
        <strain evidence="3">cv. Jemalong A17</strain>
    </source>
</reference>
<dbReference type="AlphaFoldDB" id="G7J6X7"/>
<feature type="domain" description="BIRD-IDD transcription factor second C2H2 zinc finger" evidence="1">
    <location>
        <begin position="79"/>
        <end position="113"/>
    </location>
</feature>
<protein>
    <recommendedName>
        <fullName evidence="1">BIRD-IDD transcription factor second C2H2 zinc finger domain-containing protein</fullName>
    </recommendedName>
</protein>
<gene>
    <name evidence="2" type="ordered locus">MTR_3g102000</name>
</gene>
<dbReference type="GO" id="GO:0003700">
    <property type="term" value="F:DNA-binding transcription factor activity"/>
    <property type="evidence" value="ECO:0000318"/>
    <property type="project" value="GO_Central"/>
</dbReference>
<evidence type="ECO:0000313" key="3">
    <source>
        <dbReference type="EnsemblPlants" id="AES73321"/>
    </source>
</evidence>
<evidence type="ECO:0000259" key="1">
    <source>
        <dbReference type="Pfam" id="PF22996"/>
    </source>
</evidence>
<sequence>MSYFSKNKTKPYSQIDKNVMLQLTLHKTWLSFNLYNRYVIKLYAHAHPEDFQRNQNLQLHRRGYNLPWKLKQRTSKEIRKRVYVCPEKTRVHNHPSRALGDLTGIKKHFCRNHSENKWKCSKFYAVQSDWKDVTELSVVVVERAQGLIDDWQKANVSQLNAHSATVQPHVSQHNVGQQLAQWQPPRLGRFKCNVDAAFSEQFRRTGIEICLRDETETLCVSQTDAF</sequence>
<reference evidence="2 4" key="2">
    <citation type="journal article" date="2014" name="BMC Genomics">
        <title>An improved genome release (version Mt4.0) for the model legume Medicago truncatula.</title>
        <authorList>
            <person name="Tang H."/>
            <person name="Krishnakumar V."/>
            <person name="Bidwell S."/>
            <person name="Rosen B."/>
            <person name="Chan A."/>
            <person name="Zhou S."/>
            <person name="Gentzbittel L."/>
            <person name="Childs K.L."/>
            <person name="Yandell M."/>
            <person name="Gundlach H."/>
            <person name="Mayer K.F."/>
            <person name="Schwartz D.C."/>
            <person name="Town C.D."/>
        </authorList>
    </citation>
    <scope>GENOME REANNOTATION</scope>
    <source>
        <strain evidence="3 4">cv. Jemalong A17</strain>
    </source>
</reference>
<dbReference type="Proteomes" id="UP000002051">
    <property type="component" value="Chromosome 3"/>
</dbReference>
<dbReference type="EnsemblPlants" id="AES73321">
    <property type="protein sequence ID" value="AES73321"/>
    <property type="gene ID" value="MTR_3g102000"/>
</dbReference>
<dbReference type="Pfam" id="PF22996">
    <property type="entry name" value="C2H2-2nd_BIRD-IDD"/>
    <property type="match status" value="1"/>
</dbReference>
<dbReference type="STRING" id="3880.G7J6X7"/>
<dbReference type="GO" id="GO:0005634">
    <property type="term" value="C:nucleus"/>
    <property type="evidence" value="ECO:0000318"/>
    <property type="project" value="GO_Central"/>
</dbReference>
<evidence type="ECO:0000313" key="4">
    <source>
        <dbReference type="Proteomes" id="UP000002051"/>
    </source>
</evidence>
<keyword evidence="4" id="KW-1185">Reference proteome</keyword>
<dbReference type="PaxDb" id="3880-AES73321"/>
<dbReference type="InterPro" id="IPR055186">
    <property type="entry name" value="C2H2-2nd_BIRD-IDD"/>
</dbReference>
<dbReference type="PANTHER" id="PTHR10593:SF167">
    <property type="entry name" value="F-BOX ASSOCIATED PROTEIN"/>
    <property type="match status" value="1"/>
</dbReference>